<organism evidence="2 3">
    <name type="scientific">Leucosporidium creatinivorum</name>
    <dbReference type="NCBI Taxonomy" id="106004"/>
    <lineage>
        <taxon>Eukaryota</taxon>
        <taxon>Fungi</taxon>
        <taxon>Dikarya</taxon>
        <taxon>Basidiomycota</taxon>
        <taxon>Pucciniomycotina</taxon>
        <taxon>Microbotryomycetes</taxon>
        <taxon>Leucosporidiales</taxon>
        <taxon>Leucosporidium</taxon>
    </lineage>
</organism>
<proteinExistence type="predicted"/>
<dbReference type="GO" id="GO:0003676">
    <property type="term" value="F:nucleic acid binding"/>
    <property type="evidence" value="ECO:0007669"/>
    <property type="project" value="InterPro"/>
</dbReference>
<dbReference type="EMBL" id="MCGR01000043">
    <property type="protein sequence ID" value="ORY74040.1"/>
    <property type="molecule type" value="Genomic_DNA"/>
</dbReference>
<name>A0A1Y2ER18_9BASI</name>
<sequence length="751" mass="81655">MEGIVEGDEEDMELDSGSDEEVGAIVVAAGGPASLNPREETETNDASTEATTAEEEAVGTVGRDPSSSRLVEQEQLEAPLPTVKEEQDEKPFINARSTALSFSWTPLDLSMDVDTPTPPPRPASEVIKETRSFFETLDAALATSNRPHPLPARPHPLPARPQTPSELFTCEEEDIKPSLVQERHCSSPPRDTKPFLSRLPPTTSASAPPAPTVPSQPIFRPQDAIPARYTSSWSILYIVGLEHGIEHSRIWSLLSPPHLPPPLAICVVRVPASQTTLAYAAYSTSEDADWAKHGLTGTVHGREGLKLVAVDYERGKGVISWRWEMASEDFRTFAAMEGRPSLCEDPPSPRPSPRLRQPSPSRPRPLLSLQEYPQPPISTSNGPRSVSPPRPRRVKRPHAAAKSDADIVPSELLAESTSLHILNLPRNVTADDVYRYIDAPGLIGVAVRRQTQDDKRPGSAFLLFPSKNEGGQLTKQYLSKKMFPGGKSKMWYEKGKDRVGEWRWDEMSDAFVRQHAAAQVGAEEALRRRDRRRSASPRRRFKTDGSSASFGAPRPRSPPPHRTTRSPAPALQRQSYPPAHLPPRPTQTWSPPAPAPEQAHRRRHDWTNSASPPCQPPPPSSYDSRALAVNAFPSNHHLPAHSWNADAAAAAAAAAEPSAPSSASLPPWAPSPAGAQPPPPPPPSARDLNTLLASLDPSVLAQVQSQPFGAGPSADDEYDPNERLNFRVGGGVQGGINQVSARSSTASRWLD</sequence>
<evidence type="ECO:0000313" key="3">
    <source>
        <dbReference type="Proteomes" id="UP000193467"/>
    </source>
</evidence>
<feature type="region of interest" description="Disordered" evidence="1">
    <location>
        <begin position="517"/>
        <end position="622"/>
    </location>
</feature>
<feature type="region of interest" description="Disordered" evidence="1">
    <location>
        <begin position="181"/>
        <end position="219"/>
    </location>
</feature>
<feature type="compositionally biased region" description="Pro residues" evidence="1">
    <location>
        <begin position="579"/>
        <end position="595"/>
    </location>
</feature>
<dbReference type="Proteomes" id="UP000193467">
    <property type="component" value="Unassembled WGS sequence"/>
</dbReference>
<evidence type="ECO:0008006" key="4">
    <source>
        <dbReference type="Google" id="ProtNLM"/>
    </source>
</evidence>
<evidence type="ECO:0000313" key="2">
    <source>
        <dbReference type="EMBL" id="ORY74040.1"/>
    </source>
</evidence>
<dbReference type="SUPFAM" id="SSF54928">
    <property type="entry name" value="RNA-binding domain, RBD"/>
    <property type="match status" value="1"/>
</dbReference>
<dbReference type="InParanoid" id="A0A1Y2ER18"/>
<feature type="region of interest" description="Disordered" evidence="1">
    <location>
        <begin position="28"/>
        <end position="91"/>
    </location>
</feature>
<feature type="compositionally biased region" description="Polar residues" evidence="1">
    <location>
        <begin position="736"/>
        <end position="751"/>
    </location>
</feature>
<feature type="region of interest" description="Disordered" evidence="1">
    <location>
        <begin position="1"/>
        <end position="20"/>
    </location>
</feature>
<feature type="compositionally biased region" description="Basic residues" evidence="1">
    <location>
        <begin position="390"/>
        <end position="399"/>
    </location>
</feature>
<gene>
    <name evidence="2" type="ORF">BCR35DRAFT_333473</name>
</gene>
<dbReference type="AlphaFoldDB" id="A0A1Y2ER18"/>
<feature type="compositionally biased region" description="Low complexity" evidence="1">
    <location>
        <begin position="654"/>
        <end position="666"/>
    </location>
</feature>
<comment type="caution">
    <text evidence="2">The sequence shown here is derived from an EMBL/GenBank/DDBJ whole genome shotgun (WGS) entry which is preliminary data.</text>
</comment>
<feature type="compositionally biased region" description="Basic residues" evidence="1">
    <location>
        <begin position="528"/>
        <end position="541"/>
    </location>
</feature>
<reference evidence="2 3" key="1">
    <citation type="submission" date="2016-07" db="EMBL/GenBank/DDBJ databases">
        <title>Pervasive Adenine N6-methylation of Active Genes in Fungi.</title>
        <authorList>
            <consortium name="DOE Joint Genome Institute"/>
            <person name="Mondo S.J."/>
            <person name="Dannebaum R.O."/>
            <person name="Kuo R.C."/>
            <person name="Labutti K."/>
            <person name="Haridas S."/>
            <person name="Kuo A."/>
            <person name="Salamov A."/>
            <person name="Ahrendt S.R."/>
            <person name="Lipzen A."/>
            <person name="Sullivan W."/>
            <person name="Andreopoulos W.B."/>
            <person name="Clum A."/>
            <person name="Lindquist E."/>
            <person name="Daum C."/>
            <person name="Ramamoorthy G.K."/>
            <person name="Gryganskyi A."/>
            <person name="Culley D."/>
            <person name="Magnuson J.K."/>
            <person name="James T.Y."/>
            <person name="O'Malley M.A."/>
            <person name="Stajich J.E."/>
            <person name="Spatafora J.W."/>
            <person name="Visel A."/>
            <person name="Grigoriev I.V."/>
        </authorList>
    </citation>
    <scope>NUCLEOTIDE SEQUENCE [LARGE SCALE GENOMIC DNA]</scope>
    <source>
        <strain evidence="2 3">62-1032</strain>
    </source>
</reference>
<evidence type="ECO:0000256" key="1">
    <source>
        <dbReference type="SAM" id="MobiDB-lite"/>
    </source>
</evidence>
<feature type="compositionally biased region" description="Basic and acidic residues" evidence="1">
    <location>
        <begin position="181"/>
        <end position="193"/>
    </location>
</feature>
<keyword evidence="3" id="KW-1185">Reference proteome</keyword>
<feature type="region of interest" description="Disordered" evidence="1">
    <location>
        <begin position="339"/>
        <end position="404"/>
    </location>
</feature>
<accession>A0A1Y2ER18</accession>
<protein>
    <recommendedName>
        <fullName evidence="4">RRM domain-containing protein</fullName>
    </recommendedName>
</protein>
<feature type="region of interest" description="Disordered" evidence="1">
    <location>
        <begin position="654"/>
        <end position="751"/>
    </location>
</feature>
<dbReference type="InterPro" id="IPR035979">
    <property type="entry name" value="RBD_domain_sf"/>
</dbReference>
<feature type="compositionally biased region" description="Low complexity" evidence="1">
    <location>
        <begin position="354"/>
        <end position="370"/>
    </location>
</feature>
<feature type="compositionally biased region" description="Pro residues" evidence="1">
    <location>
        <begin position="667"/>
        <end position="684"/>
    </location>
</feature>